<dbReference type="InterPro" id="IPR044521">
    <property type="entry name" value="AtbZIP8/43"/>
</dbReference>
<evidence type="ECO:0000313" key="8">
    <source>
        <dbReference type="EMBL" id="CAH1443977.1"/>
    </source>
</evidence>
<evidence type="ECO:0000256" key="5">
    <source>
        <dbReference type="ARBA" id="ARBA00023242"/>
    </source>
</evidence>
<dbReference type="GO" id="GO:0046983">
    <property type="term" value="F:protein dimerization activity"/>
    <property type="evidence" value="ECO:0007669"/>
    <property type="project" value="UniProtKB-ARBA"/>
</dbReference>
<evidence type="ECO:0000259" key="7">
    <source>
        <dbReference type="PROSITE" id="PS50217"/>
    </source>
</evidence>
<dbReference type="Pfam" id="PF00170">
    <property type="entry name" value="bZIP_1"/>
    <property type="match status" value="1"/>
</dbReference>
<dbReference type="AlphaFoldDB" id="A0AAU9P135"/>
<dbReference type="GO" id="GO:0005634">
    <property type="term" value="C:nucleus"/>
    <property type="evidence" value="ECO:0007669"/>
    <property type="project" value="UniProtKB-SubCell"/>
</dbReference>
<dbReference type="SMART" id="SM00338">
    <property type="entry name" value="BRLZ"/>
    <property type="match status" value="1"/>
</dbReference>
<dbReference type="SUPFAM" id="SSF57959">
    <property type="entry name" value="Leucine zipper domain"/>
    <property type="match status" value="1"/>
</dbReference>
<keyword evidence="2" id="KW-0805">Transcription regulation</keyword>
<dbReference type="InterPro" id="IPR046347">
    <property type="entry name" value="bZIP_sf"/>
</dbReference>
<comment type="subcellular location">
    <subcellularLocation>
        <location evidence="1">Nucleus</location>
    </subcellularLocation>
</comment>
<feature type="region of interest" description="Disordered" evidence="6">
    <location>
        <begin position="24"/>
        <end position="68"/>
    </location>
</feature>
<evidence type="ECO:0000256" key="2">
    <source>
        <dbReference type="ARBA" id="ARBA00023015"/>
    </source>
</evidence>
<gene>
    <name evidence="8" type="ORF">LVIROSA_LOCUS29851</name>
</gene>
<dbReference type="InterPro" id="IPR004827">
    <property type="entry name" value="bZIP"/>
</dbReference>
<keyword evidence="4" id="KW-0804">Transcription</keyword>
<keyword evidence="5" id="KW-0539">Nucleus</keyword>
<evidence type="ECO:0000256" key="4">
    <source>
        <dbReference type="ARBA" id="ARBA00023163"/>
    </source>
</evidence>
<evidence type="ECO:0000256" key="6">
    <source>
        <dbReference type="SAM" id="MobiDB-lite"/>
    </source>
</evidence>
<evidence type="ECO:0000256" key="3">
    <source>
        <dbReference type="ARBA" id="ARBA00023125"/>
    </source>
</evidence>
<sequence length="134" mass="15677">MMAFEVDPVQYYLIEAEIHDILQPQQPTPSTCTSASGSVSCEEERKRRRMISNRESAKRSRQRKKRRLQELTDQLRRLRMENGELKTQMTSIVNHRNYLLTQNCHLQSESLLLQSKLSALCQLLVCSRTFSCMN</sequence>
<name>A0AAU9P135_9ASTR</name>
<proteinExistence type="predicted"/>
<dbReference type="GO" id="GO:0003700">
    <property type="term" value="F:DNA-binding transcription factor activity"/>
    <property type="evidence" value="ECO:0007669"/>
    <property type="project" value="InterPro"/>
</dbReference>
<feature type="domain" description="BZIP" evidence="7">
    <location>
        <begin position="43"/>
        <end position="99"/>
    </location>
</feature>
<dbReference type="PROSITE" id="PS50217">
    <property type="entry name" value="BZIP"/>
    <property type="match status" value="1"/>
</dbReference>
<keyword evidence="9" id="KW-1185">Reference proteome</keyword>
<dbReference type="EMBL" id="CAKMRJ010005523">
    <property type="protein sequence ID" value="CAH1443977.1"/>
    <property type="molecule type" value="Genomic_DNA"/>
</dbReference>
<comment type="caution">
    <text evidence="8">The sequence shown here is derived from an EMBL/GenBank/DDBJ whole genome shotgun (WGS) entry which is preliminary data.</text>
</comment>
<protein>
    <recommendedName>
        <fullName evidence="7">BZIP domain-containing protein</fullName>
    </recommendedName>
</protein>
<evidence type="ECO:0000313" key="9">
    <source>
        <dbReference type="Proteomes" id="UP001157418"/>
    </source>
</evidence>
<dbReference type="PROSITE" id="PS00036">
    <property type="entry name" value="BZIP_BASIC"/>
    <property type="match status" value="1"/>
</dbReference>
<dbReference type="FunFam" id="1.20.5.170:FF:000020">
    <property type="entry name" value="BZIP transcription factor"/>
    <property type="match status" value="1"/>
</dbReference>
<dbReference type="Gene3D" id="1.20.5.170">
    <property type="match status" value="1"/>
</dbReference>
<organism evidence="8 9">
    <name type="scientific">Lactuca virosa</name>
    <dbReference type="NCBI Taxonomy" id="75947"/>
    <lineage>
        <taxon>Eukaryota</taxon>
        <taxon>Viridiplantae</taxon>
        <taxon>Streptophyta</taxon>
        <taxon>Embryophyta</taxon>
        <taxon>Tracheophyta</taxon>
        <taxon>Spermatophyta</taxon>
        <taxon>Magnoliopsida</taxon>
        <taxon>eudicotyledons</taxon>
        <taxon>Gunneridae</taxon>
        <taxon>Pentapetalae</taxon>
        <taxon>asterids</taxon>
        <taxon>campanulids</taxon>
        <taxon>Asterales</taxon>
        <taxon>Asteraceae</taxon>
        <taxon>Cichorioideae</taxon>
        <taxon>Cichorieae</taxon>
        <taxon>Lactucinae</taxon>
        <taxon>Lactuca</taxon>
    </lineage>
</organism>
<dbReference type="GO" id="GO:0003677">
    <property type="term" value="F:DNA binding"/>
    <property type="evidence" value="ECO:0007669"/>
    <property type="project" value="UniProtKB-KW"/>
</dbReference>
<dbReference type="PANTHER" id="PTHR46324">
    <property type="entry name" value="BASIC LEUCINE ZIPPER 43-RELATED"/>
    <property type="match status" value="1"/>
</dbReference>
<reference evidence="8 9" key="1">
    <citation type="submission" date="2022-01" db="EMBL/GenBank/DDBJ databases">
        <authorList>
            <person name="Xiong W."/>
            <person name="Schranz E."/>
        </authorList>
    </citation>
    <scope>NUCLEOTIDE SEQUENCE [LARGE SCALE GENOMIC DNA]</scope>
</reference>
<accession>A0AAU9P135</accession>
<dbReference type="PANTHER" id="PTHR46324:SF26">
    <property type="entry name" value="OS02G0728001 PROTEIN"/>
    <property type="match status" value="1"/>
</dbReference>
<evidence type="ECO:0000256" key="1">
    <source>
        <dbReference type="ARBA" id="ARBA00004123"/>
    </source>
</evidence>
<dbReference type="Proteomes" id="UP001157418">
    <property type="component" value="Unassembled WGS sequence"/>
</dbReference>
<keyword evidence="3" id="KW-0238">DNA-binding</keyword>
<feature type="compositionally biased region" description="Polar residues" evidence="6">
    <location>
        <begin position="24"/>
        <end position="39"/>
    </location>
</feature>